<dbReference type="InterPro" id="IPR027350">
    <property type="entry name" value="GT23_dom"/>
</dbReference>
<dbReference type="PANTHER" id="PTHR13132">
    <property type="entry name" value="ALPHA- 1,6 -FUCOSYLTRANSFERASE"/>
    <property type="match status" value="1"/>
</dbReference>
<evidence type="ECO:0000256" key="4">
    <source>
        <dbReference type="PROSITE-ProRule" id="PRU00192"/>
    </source>
</evidence>
<accession>A0A5E4LZF4</accession>
<dbReference type="OrthoDB" id="2014825at2759"/>
<keyword evidence="3 5" id="KW-0808">Transferase</keyword>
<keyword evidence="7" id="KW-0472">Membrane</keyword>
<sequence>MLTITQTRMRNYFPLRSYDQLGWRICFRLSGYFVLVCIVFFMITLDFGKCYKTKDLNKRLNNALSRLENLRTDNAELDAQLVELQNQIRIQTEKNAKNAVPVAPSKEYEILRRRIFSNTKEFWYYINSELKSLGKQVQGVERIGHMEISVGERYRSLLKDISDLTKVDDYATWRQEESENLSSLVQNRLDDLQNPAECSKAKQLVCNLKKKCSFGCQLHHIVYCFIVAYATRRTFVLDSENWSYAAKWQNIFFPLSDTCSFSVNRTIVEWSGIDDKYAQVIFLPIIDELRNRPSYLPQNIPYDLASRLSTLHGDPIVWWIGQFLKYLIRPQAITSRQLDEYAKKVKFQKPIVGVHIRRTDTIIYEAKIHKLDEYMTHVEEYYKIRQLQSDAVIIKRIYLATDDPTLFTEAKLKYPEYEIIGDEEISRTTDVLVYHNVALNGIVDDIYFLSLCDYLVCTFSSQVCRTAYEIMNTLHPDASSLYTSLDDVYYYGGQNFRLNKAVLAHESDGPDEIDLQVNDEIHVAGNHWNGYSKGTNIRTGITGLYPTFKVVPVIQSANFSLHNEQYTEF</sequence>
<proteinExistence type="inferred from homology"/>
<evidence type="ECO:0000313" key="11">
    <source>
        <dbReference type="Proteomes" id="UP000325440"/>
    </source>
</evidence>
<feature type="domain" description="SH3" evidence="8">
    <location>
        <begin position="494"/>
        <end position="555"/>
    </location>
</feature>
<dbReference type="Pfam" id="PF19745">
    <property type="entry name" value="FUT8_N_cat"/>
    <property type="match status" value="1"/>
</dbReference>
<evidence type="ECO:0000256" key="3">
    <source>
        <dbReference type="ARBA" id="ARBA00022679"/>
    </source>
</evidence>
<dbReference type="SMART" id="SM00326">
    <property type="entry name" value="SH3"/>
    <property type="match status" value="1"/>
</dbReference>
<evidence type="ECO:0000256" key="2">
    <source>
        <dbReference type="ARBA" id="ARBA00022676"/>
    </source>
</evidence>
<evidence type="ECO:0000259" key="8">
    <source>
        <dbReference type="PROSITE" id="PS50002"/>
    </source>
</evidence>
<dbReference type="InterPro" id="IPR036028">
    <property type="entry name" value="SH3-like_dom_sf"/>
</dbReference>
<organism evidence="10 11">
    <name type="scientific">Cinara cedri</name>
    <dbReference type="NCBI Taxonomy" id="506608"/>
    <lineage>
        <taxon>Eukaryota</taxon>
        <taxon>Metazoa</taxon>
        <taxon>Ecdysozoa</taxon>
        <taxon>Arthropoda</taxon>
        <taxon>Hexapoda</taxon>
        <taxon>Insecta</taxon>
        <taxon>Pterygota</taxon>
        <taxon>Neoptera</taxon>
        <taxon>Paraneoptera</taxon>
        <taxon>Hemiptera</taxon>
        <taxon>Sternorrhyncha</taxon>
        <taxon>Aphidomorpha</taxon>
        <taxon>Aphidoidea</taxon>
        <taxon>Aphididae</taxon>
        <taxon>Lachninae</taxon>
        <taxon>Cinara</taxon>
    </lineage>
</organism>
<dbReference type="InterPro" id="IPR045573">
    <property type="entry name" value="Fut8_N_cat"/>
</dbReference>
<reference evidence="10 11" key="1">
    <citation type="submission" date="2019-08" db="EMBL/GenBank/DDBJ databases">
        <authorList>
            <person name="Alioto T."/>
            <person name="Alioto T."/>
            <person name="Gomez Garrido J."/>
        </authorList>
    </citation>
    <scope>NUCLEOTIDE SEQUENCE [LARGE SCALE GENOMIC DNA]</scope>
</reference>
<name>A0A5E4LZF4_9HEMI</name>
<dbReference type="CDD" id="cd11792">
    <property type="entry name" value="SH3_Fut8"/>
    <property type="match status" value="1"/>
</dbReference>
<keyword evidence="7" id="KW-1133">Transmembrane helix</keyword>
<evidence type="ECO:0000256" key="7">
    <source>
        <dbReference type="SAM" id="Phobius"/>
    </source>
</evidence>
<feature type="domain" description="GT23" evidence="9">
    <location>
        <begin position="200"/>
        <end position="485"/>
    </location>
</feature>
<keyword evidence="6" id="KW-0175">Coiled coil</keyword>
<dbReference type="SUPFAM" id="SSF50044">
    <property type="entry name" value="SH3-domain"/>
    <property type="match status" value="1"/>
</dbReference>
<dbReference type="GO" id="GO:0046921">
    <property type="term" value="F:alpha-(1-&gt;6)-fucosyltransferase activity"/>
    <property type="evidence" value="ECO:0007669"/>
    <property type="project" value="TreeGrafter"/>
</dbReference>
<dbReference type="Gene3D" id="3.40.50.11350">
    <property type="match status" value="1"/>
</dbReference>
<dbReference type="AlphaFoldDB" id="A0A5E4LZF4"/>
<feature type="transmembrane region" description="Helical" evidence="7">
    <location>
        <begin position="21"/>
        <end position="43"/>
    </location>
</feature>
<dbReference type="InterPro" id="IPR001452">
    <property type="entry name" value="SH3_domain"/>
</dbReference>
<feature type="coiled-coil region" evidence="6">
    <location>
        <begin position="53"/>
        <end position="94"/>
    </location>
</feature>
<dbReference type="GO" id="GO:0006487">
    <property type="term" value="P:protein N-linked glycosylation"/>
    <property type="evidence" value="ECO:0007669"/>
    <property type="project" value="TreeGrafter"/>
</dbReference>
<keyword evidence="11" id="KW-1185">Reference proteome</keyword>
<comment type="similarity">
    <text evidence="5">Belongs to the glycosyltransferase 23 family.</text>
</comment>
<dbReference type="InterPro" id="IPR035653">
    <property type="entry name" value="Fut8_SH3"/>
</dbReference>
<dbReference type="Proteomes" id="UP000325440">
    <property type="component" value="Unassembled WGS sequence"/>
</dbReference>
<gene>
    <name evidence="10" type="ORF">CINCED_3A016224</name>
</gene>
<dbReference type="PROSITE" id="PS50002">
    <property type="entry name" value="SH3"/>
    <property type="match status" value="1"/>
</dbReference>
<dbReference type="CDD" id="cd11300">
    <property type="entry name" value="Fut8_like"/>
    <property type="match status" value="1"/>
</dbReference>
<dbReference type="Gene3D" id="1.10.287.1060">
    <property type="entry name" value="ESAT-6-like"/>
    <property type="match status" value="1"/>
</dbReference>
<dbReference type="PROSITE" id="PS51659">
    <property type="entry name" value="GT23"/>
    <property type="match status" value="1"/>
</dbReference>
<evidence type="ECO:0000259" key="9">
    <source>
        <dbReference type="PROSITE" id="PS51659"/>
    </source>
</evidence>
<dbReference type="PANTHER" id="PTHR13132:SF29">
    <property type="entry name" value="ALPHA-(1,6)-FUCOSYLTRANSFERASE"/>
    <property type="match status" value="1"/>
</dbReference>
<dbReference type="FunFam" id="2.30.30.40:FF:000070">
    <property type="entry name" value="Alpha-(1,6)-fucosyltransferase"/>
    <property type="match status" value="1"/>
</dbReference>
<protein>
    <submittedName>
        <fullName evidence="10">Glycosyltransferase family 23 (GT23) domain,SH3 domain</fullName>
    </submittedName>
</protein>
<dbReference type="EMBL" id="CABPRJ010000010">
    <property type="protein sequence ID" value="VVC25202.1"/>
    <property type="molecule type" value="Genomic_DNA"/>
</dbReference>
<keyword evidence="7" id="KW-0812">Transmembrane</keyword>
<evidence type="ECO:0000256" key="6">
    <source>
        <dbReference type="SAM" id="Coils"/>
    </source>
</evidence>
<dbReference type="Gene3D" id="2.30.30.40">
    <property type="entry name" value="SH3 Domains"/>
    <property type="match status" value="1"/>
</dbReference>
<evidence type="ECO:0000313" key="10">
    <source>
        <dbReference type="EMBL" id="VVC25202.1"/>
    </source>
</evidence>
<keyword evidence="2 5" id="KW-0328">Glycosyltransferase</keyword>
<feature type="region of interest" description="Important for donor substrate binding" evidence="5">
    <location>
        <begin position="357"/>
        <end position="358"/>
    </location>
</feature>
<evidence type="ECO:0000256" key="1">
    <source>
        <dbReference type="ARBA" id="ARBA00022443"/>
    </source>
</evidence>
<keyword evidence="1 4" id="KW-0728">SH3 domain</keyword>
<evidence type="ECO:0000256" key="5">
    <source>
        <dbReference type="PROSITE-ProRule" id="PRU00992"/>
    </source>
</evidence>